<evidence type="ECO:0000313" key="2">
    <source>
        <dbReference type="EMBL" id="KAK3800916.1"/>
    </source>
</evidence>
<keyword evidence="1" id="KW-0472">Membrane</keyword>
<keyword evidence="1" id="KW-0812">Transmembrane</keyword>
<feature type="transmembrane region" description="Helical" evidence="1">
    <location>
        <begin position="54"/>
        <end position="73"/>
    </location>
</feature>
<accession>A0AAE1B8Q8</accession>
<dbReference type="Proteomes" id="UP001283361">
    <property type="component" value="Unassembled WGS sequence"/>
</dbReference>
<proteinExistence type="predicted"/>
<keyword evidence="1" id="KW-1133">Transmembrane helix</keyword>
<dbReference type="EMBL" id="JAWDGP010000392">
    <property type="protein sequence ID" value="KAK3800916.1"/>
    <property type="molecule type" value="Genomic_DNA"/>
</dbReference>
<dbReference type="AlphaFoldDB" id="A0AAE1B8Q8"/>
<gene>
    <name evidence="2" type="ORF">RRG08_060262</name>
</gene>
<reference evidence="2" key="1">
    <citation type="journal article" date="2023" name="G3 (Bethesda)">
        <title>A reference genome for the long-term kleptoplast-retaining sea slug Elysia crispata morphotype clarki.</title>
        <authorList>
            <person name="Eastman K.E."/>
            <person name="Pendleton A.L."/>
            <person name="Shaikh M.A."/>
            <person name="Suttiyut T."/>
            <person name="Ogas R."/>
            <person name="Tomko P."/>
            <person name="Gavelis G."/>
            <person name="Widhalm J.R."/>
            <person name="Wisecaver J.H."/>
        </authorList>
    </citation>
    <scope>NUCLEOTIDE SEQUENCE</scope>
    <source>
        <strain evidence="2">ECLA1</strain>
    </source>
</reference>
<evidence type="ECO:0000313" key="3">
    <source>
        <dbReference type="Proteomes" id="UP001283361"/>
    </source>
</evidence>
<sequence>MRHQESDCCIDQVTKCRHDNFCQMYELSVVCPRRCQIFVVFFKQSFFGTGTVKMANHLFVFTLFFVSISIIGIHGDDIDDILSSTMGTSLEDLQTMAGYPSRRSYDPFGNPRGVKPKIRELPDLFNFVFGLPGHIIERAGRVVHNAFQSLVDGFMSSKYKLRSPAGARMFGPQIGHDDLFDDLDPSRGDFSDDLFGGPTGGYNPLGFTF</sequence>
<organism evidence="2 3">
    <name type="scientific">Elysia crispata</name>
    <name type="common">lettuce slug</name>
    <dbReference type="NCBI Taxonomy" id="231223"/>
    <lineage>
        <taxon>Eukaryota</taxon>
        <taxon>Metazoa</taxon>
        <taxon>Spiralia</taxon>
        <taxon>Lophotrochozoa</taxon>
        <taxon>Mollusca</taxon>
        <taxon>Gastropoda</taxon>
        <taxon>Heterobranchia</taxon>
        <taxon>Euthyneura</taxon>
        <taxon>Panpulmonata</taxon>
        <taxon>Sacoglossa</taxon>
        <taxon>Placobranchoidea</taxon>
        <taxon>Plakobranchidae</taxon>
        <taxon>Elysia</taxon>
    </lineage>
</organism>
<name>A0AAE1B8Q8_9GAST</name>
<protein>
    <submittedName>
        <fullName evidence="2">Uncharacterized protein</fullName>
    </submittedName>
</protein>
<evidence type="ECO:0000256" key="1">
    <source>
        <dbReference type="SAM" id="Phobius"/>
    </source>
</evidence>
<keyword evidence="3" id="KW-1185">Reference proteome</keyword>
<comment type="caution">
    <text evidence="2">The sequence shown here is derived from an EMBL/GenBank/DDBJ whole genome shotgun (WGS) entry which is preliminary data.</text>
</comment>